<gene>
    <name evidence="1" type="ORF">OKIOD_LOCUS687</name>
</gene>
<keyword evidence="2" id="KW-1185">Reference proteome</keyword>
<evidence type="ECO:0000313" key="2">
    <source>
        <dbReference type="Proteomes" id="UP001158576"/>
    </source>
</evidence>
<reference evidence="1 2" key="1">
    <citation type="submission" date="2021-04" db="EMBL/GenBank/DDBJ databases">
        <authorList>
            <person name="Bliznina A."/>
        </authorList>
    </citation>
    <scope>NUCLEOTIDE SEQUENCE [LARGE SCALE GENOMIC DNA]</scope>
</reference>
<evidence type="ECO:0000313" key="1">
    <source>
        <dbReference type="EMBL" id="CAG5078945.1"/>
    </source>
</evidence>
<proteinExistence type="predicted"/>
<dbReference type="EMBL" id="OU015568">
    <property type="protein sequence ID" value="CAG5078945.1"/>
    <property type="molecule type" value="Genomic_DNA"/>
</dbReference>
<organism evidence="1 2">
    <name type="scientific">Oikopleura dioica</name>
    <name type="common">Tunicate</name>
    <dbReference type="NCBI Taxonomy" id="34765"/>
    <lineage>
        <taxon>Eukaryota</taxon>
        <taxon>Metazoa</taxon>
        <taxon>Chordata</taxon>
        <taxon>Tunicata</taxon>
        <taxon>Appendicularia</taxon>
        <taxon>Copelata</taxon>
        <taxon>Oikopleuridae</taxon>
        <taxon>Oikopleura</taxon>
    </lineage>
</organism>
<name>A0ABN7RJ70_OIKDI</name>
<dbReference type="Proteomes" id="UP001158576">
    <property type="component" value="Chromosome PAR"/>
</dbReference>
<sequence>MLDMEEMGRKSTTNNHLIPIVQTPDSNFEFDNRNPCLYNKYDAVVSVENYKAEFAEILDFYPNITRPDDFGELNHSVNGGVSGSMKKLQEKVHEVMDSMPLETRERLKAYFGRDMTLFGYHWNTTTNDIGFKYKG</sequence>
<protein>
    <submittedName>
        <fullName evidence="1">Oidioi.mRNA.OKI2018_I69.PAR.g9129.t1.cds</fullName>
    </submittedName>
</protein>
<accession>A0ABN7RJ70</accession>